<protein>
    <submittedName>
        <fullName evidence="2">Uncharacterized protein</fullName>
    </submittedName>
</protein>
<reference evidence="2" key="1">
    <citation type="journal article" date="2022" name="bioRxiv">
        <title>Sequencing and chromosome-scale assembly of the giantPleurodeles waltlgenome.</title>
        <authorList>
            <person name="Brown T."/>
            <person name="Elewa A."/>
            <person name="Iarovenko S."/>
            <person name="Subramanian E."/>
            <person name="Araus A.J."/>
            <person name="Petzold A."/>
            <person name="Susuki M."/>
            <person name="Suzuki K.-i.T."/>
            <person name="Hayashi T."/>
            <person name="Toyoda A."/>
            <person name="Oliveira C."/>
            <person name="Osipova E."/>
            <person name="Leigh N.D."/>
            <person name="Simon A."/>
            <person name="Yun M.H."/>
        </authorList>
    </citation>
    <scope>NUCLEOTIDE SEQUENCE</scope>
    <source>
        <strain evidence="2">20211129_DDA</strain>
        <tissue evidence="2">Liver</tissue>
    </source>
</reference>
<comment type="caution">
    <text evidence="2">The sequence shown here is derived from an EMBL/GenBank/DDBJ whole genome shotgun (WGS) entry which is preliminary data.</text>
</comment>
<sequence length="131" mass="14331">MKGIGRLDPLEPGFSQSPRKHFGGIVLENSRSSARGSFGHCKPSSQLCRLGSALSLYARAKLERPPQRQSTLPHCRLNGNKITKAVAPIFPRIPTARSAGKRGAQSRHGDTRGRGEECLQPLEKRGRHLVT</sequence>
<evidence type="ECO:0000256" key="1">
    <source>
        <dbReference type="SAM" id="MobiDB-lite"/>
    </source>
</evidence>
<keyword evidence="3" id="KW-1185">Reference proteome</keyword>
<feature type="region of interest" description="Disordered" evidence="1">
    <location>
        <begin position="88"/>
        <end position="131"/>
    </location>
</feature>
<feature type="compositionally biased region" description="Basic and acidic residues" evidence="1">
    <location>
        <begin position="107"/>
        <end position="117"/>
    </location>
</feature>
<evidence type="ECO:0000313" key="2">
    <source>
        <dbReference type="EMBL" id="KAJ1219230.1"/>
    </source>
</evidence>
<dbReference type="AlphaFoldDB" id="A0AAV7WZ99"/>
<dbReference type="EMBL" id="JANPWB010000001">
    <property type="protein sequence ID" value="KAJ1219230.1"/>
    <property type="molecule type" value="Genomic_DNA"/>
</dbReference>
<name>A0AAV7WZ99_PLEWA</name>
<proteinExistence type="predicted"/>
<accession>A0AAV7WZ99</accession>
<gene>
    <name evidence="2" type="ORF">NDU88_006799</name>
</gene>
<dbReference type="Proteomes" id="UP001066276">
    <property type="component" value="Chromosome 1_1"/>
</dbReference>
<evidence type="ECO:0000313" key="3">
    <source>
        <dbReference type="Proteomes" id="UP001066276"/>
    </source>
</evidence>
<feature type="region of interest" description="Disordered" evidence="1">
    <location>
        <begin position="1"/>
        <end position="23"/>
    </location>
</feature>
<organism evidence="2 3">
    <name type="scientific">Pleurodeles waltl</name>
    <name type="common">Iberian ribbed newt</name>
    <dbReference type="NCBI Taxonomy" id="8319"/>
    <lineage>
        <taxon>Eukaryota</taxon>
        <taxon>Metazoa</taxon>
        <taxon>Chordata</taxon>
        <taxon>Craniata</taxon>
        <taxon>Vertebrata</taxon>
        <taxon>Euteleostomi</taxon>
        <taxon>Amphibia</taxon>
        <taxon>Batrachia</taxon>
        <taxon>Caudata</taxon>
        <taxon>Salamandroidea</taxon>
        <taxon>Salamandridae</taxon>
        <taxon>Pleurodelinae</taxon>
        <taxon>Pleurodeles</taxon>
    </lineage>
</organism>